<evidence type="ECO:0000256" key="9">
    <source>
        <dbReference type="ARBA" id="ARBA00022840"/>
    </source>
</evidence>
<organism evidence="15 16">
    <name type="scientific">Symbiodinium necroappetens</name>
    <dbReference type="NCBI Taxonomy" id="1628268"/>
    <lineage>
        <taxon>Eukaryota</taxon>
        <taxon>Sar</taxon>
        <taxon>Alveolata</taxon>
        <taxon>Dinophyceae</taxon>
        <taxon>Suessiales</taxon>
        <taxon>Symbiodiniaceae</taxon>
        <taxon>Symbiodinium</taxon>
    </lineage>
</organism>
<accession>A0A813BTJ8</accession>
<feature type="domain" description="Pyruvate kinase barrel" evidence="14">
    <location>
        <begin position="1173"/>
        <end position="1445"/>
    </location>
</feature>
<dbReference type="Gene3D" id="2.40.33.10">
    <property type="entry name" value="PK beta-barrel domain-like"/>
    <property type="match status" value="4"/>
</dbReference>
<evidence type="ECO:0000256" key="1">
    <source>
        <dbReference type="ARBA" id="ARBA00001958"/>
    </source>
</evidence>
<evidence type="ECO:0000256" key="2">
    <source>
        <dbReference type="ARBA" id="ARBA00004997"/>
    </source>
</evidence>
<dbReference type="PRINTS" id="PR01050">
    <property type="entry name" value="PYRUVTKNASE"/>
</dbReference>
<evidence type="ECO:0000256" key="4">
    <source>
        <dbReference type="ARBA" id="ARBA00012142"/>
    </source>
</evidence>
<sequence length="2412" mass="265983">MIPKMIQAGTDIFRLNCSHRRGGDFERVYPLIRKAAADLGKKVECLGDLQGPKFRVGELADEPIPLKDGEVLEFGICKDDNDMIRPGRITMKPTTEQNALVRACKPGTPLLLEDGIMEVKVIEKCSDTELKVQVVRGGKLKARKGVNVPEVQIDCAALTEKDIEDAEFLLKLDPPIEYICVSFVQKDQDLQELIDIMDRLQIPQERRPKICPKIEKPQALTNIDGIIAKSQALMVARGDLGVELELERVPFAQKLLIRRAKDAGLFVINATQMVESMIEQPVPTRAEVSDVQNAIWDGADAVMLSGEAASGKYPCEAVRAEADAALEAESVKHLLVPQVYDDYVVDEANKPRELDDSRRRTKIVASLGPASWSDDMLAKMIQAGTDIFRLNCSHRRGGDFERVYPAIRRHSKELGVNVECLGDLQGPKFRVGELAGEPVELQNGDILEFGICKDDNDLIKPGRITMKPTTEQNALVEACKVGTVLLIEDGLMEVKVTEKISSTELKVEVTRGGKLKARKGVNVPDLEIDCAALTAKDVSEVPGPAIAARDKHGPCVSTAKEKQSLLGSICFEPTLDLDVEYIGIGDIEDAEYLLQLDPPIEYICVSFVQKGQDLQELIDIMDRLKIPAERRPKICPKIEKPQALTNIEGIIAKSQALMVARGDLGVELGLNRVPFAQKLLIARAKQAGLFVALQQQVINATQVVESMIKNPVPTRAEVSDVCNAVWDGADAVMLSGEAASGDFPCEAVMAEASAAREAESVKHRLRRACPPVESGAMAPPMLHVNMGNKKQETDDSLRKTKVVASLGPASWSEEMIPKMIEAGTDIFRLNCSHRRGGDFERVYPLIRKTAQELGKKVECLGDLQGPKFRVGELAGDPIELVNGEVLEFGISKDDNDNIRPGRITMKPTTEQNALIAAAKVGIDLLLEDGIMKVNVVEKLSDTELKVKVIRGGKLKARKGVNVPDVEIDCAALTTKDVEDAEFLLQLDPPIEYICVSFVQKGQDLQELIDIMDRLKIPQERRPKICPKIEKPQALTNIDGIIAKSQALMVARGDLGVELELERVPFAQKLLIRKAKDAGLFVINATQMVESMIESPVPTRAEVSDLQNAIWDGADAVMLSGEAASGKFPCESVAAEAAAALEAESVKDLLMPRLGIDYFCDEGNKPREMDDSKRRTKVVASLGPASWSEEMIPKMIEAGTDIFRLNCSHRRGGDFERVYPLIRKTAKELGKKVECLGDLQGPKFRVGELAADPIPLVNGEILEFGISVDDNDNIKPGRITMKPTTEQNALVKGCQVGTTLLIEDGIMEVVVTEKISDTELKVKVVRGGKLKARKGVNVPDIEIDCAALTVKDIEDAEFLLQLDPPIEYICVSFAQKAQDLQELIDIMNRLQIPPEKRPKICPKIEKPQALTNIEGIIEKSEALMVARGDLGVELGLNRVPFAQKSLTVSEPTTDVHDETTMVQARRAMGIRFTILSAMGDQGYSSFQKSPIRGRPNVSKLVPKKLTRSTTDDSQTAINRVVHEALARGGTVSSPEVAEEVQQRVALVLQAKEDELTGKITHQQRLQLIKLVATLSAEEYFEEARRLQSSARQDAEQKVNKSSSMLPVLWRRMLCSCFLGQEEVLGLGACCRFLRQDHALGLQSFVLPSHLEGLEDTVTTARLAMKPLPLPALKRLVSKFRYAQKLVCSTRCCRLQDSDLELLPLAQLRVLDLSFCYNLSEEKLLEGLRSTLCLSDLSLRGCSQLISPGTEEALADLKGLTSLDVRGCSNLSSESVMRLTAENLKQLTTLRFGYTCTPQLWPEHQAMPCETFSSETFAGLGSSRSLQCLELDIGLMHRWAERGGAPVVDDAIVSLLCLKHLQALMLWNCKDLQPMTFRRILDRLGEGIDTVSIDDCYHDYDAYFHVVPSVWGIRTAQELDKGVRSKAMLPPSSPTAGRAVLIGHNVARDREAVLAKTVQPLVDKGCQPTSLVLQCEGDYDGVIQLASDRTEQIELLTSINISDDFLESFFCSMLKRCSLLRKLGIRTKGAMMSLGQLRGYEAVLKVVAAHCQQLEVFDTWLMTSFDSLSSRRIAVAVEYYDRNPPGASSPAVHYDTLRDFFGSCPLLTTVRLVPPSAGQDRVAFWRFCSDAGFPQSSLILGDSPPRNLPRPAVEVEPEELQILRQVDTALVTELAILKGCPLTTAMAGEILRFTQLRRLGLQQMNNWPVLRELLLALAEHCPDVEELSLSDVTVSEGEVFLEALQRFRLRSLSIRKLVPESVEQMVVQALPGLVQLNRRTLQSLACSGDLGSSVLCSLASRAPHLRSLIVSTSLAKQNGEDKEVCKDFAGSQEELLLKLVARRPKLEELEIAWVRQPDNKLSKEQERRTLSQVLHHAPNLMYLGSTDISFYTGLQYNDGHEFSTPPASESDDSD</sequence>
<keyword evidence="6" id="KW-0479">Metal-binding</keyword>
<evidence type="ECO:0000256" key="12">
    <source>
        <dbReference type="ARBA" id="ARBA00023317"/>
    </source>
</evidence>
<evidence type="ECO:0000256" key="13">
    <source>
        <dbReference type="RuleBase" id="RU000504"/>
    </source>
</evidence>
<comment type="similarity">
    <text evidence="3 13">Belongs to the pyruvate kinase family.</text>
</comment>
<dbReference type="GO" id="GO:0000287">
    <property type="term" value="F:magnesium ion binding"/>
    <property type="evidence" value="ECO:0007669"/>
    <property type="project" value="InterPro"/>
</dbReference>
<dbReference type="InterPro" id="IPR011037">
    <property type="entry name" value="Pyrv_Knase-like_insert_dom_sf"/>
</dbReference>
<dbReference type="InterPro" id="IPR015806">
    <property type="entry name" value="Pyrv_Knase_insert_dom_sf"/>
</dbReference>
<evidence type="ECO:0000313" key="15">
    <source>
        <dbReference type="EMBL" id="CAE7917864.1"/>
    </source>
</evidence>
<dbReference type="InterPro" id="IPR040442">
    <property type="entry name" value="Pyrv_kinase-like_dom_sf"/>
</dbReference>
<evidence type="ECO:0000256" key="11">
    <source>
        <dbReference type="ARBA" id="ARBA00023152"/>
    </source>
</evidence>
<dbReference type="Proteomes" id="UP000601435">
    <property type="component" value="Unassembled WGS sequence"/>
</dbReference>
<name>A0A813BTJ8_9DINO</name>
<keyword evidence="16" id="KW-1185">Reference proteome</keyword>
<evidence type="ECO:0000256" key="6">
    <source>
        <dbReference type="ARBA" id="ARBA00022723"/>
    </source>
</evidence>
<evidence type="ECO:0000256" key="10">
    <source>
        <dbReference type="ARBA" id="ARBA00022842"/>
    </source>
</evidence>
<dbReference type="Gene3D" id="3.20.20.60">
    <property type="entry name" value="Phosphoenolpyruvate-binding domains"/>
    <property type="match status" value="5"/>
</dbReference>
<feature type="domain" description="Pyruvate kinase barrel" evidence="14">
    <location>
        <begin position="798"/>
        <end position="1132"/>
    </location>
</feature>
<evidence type="ECO:0000313" key="16">
    <source>
        <dbReference type="Proteomes" id="UP000601435"/>
    </source>
</evidence>
<keyword evidence="12" id="KW-0670">Pyruvate</keyword>
<dbReference type="InterPro" id="IPR032675">
    <property type="entry name" value="LRR_dom_sf"/>
</dbReference>
<feature type="domain" description="Pyruvate kinase barrel" evidence="14">
    <location>
        <begin position="2"/>
        <end position="318"/>
    </location>
</feature>
<keyword evidence="9" id="KW-0067">ATP-binding</keyword>
<dbReference type="SUPFAM" id="SSF51621">
    <property type="entry name" value="Phosphoenolpyruvate/pyruvate domain"/>
    <property type="match status" value="4"/>
</dbReference>
<comment type="pathway">
    <text evidence="2 13">Carbohydrate degradation; glycolysis; pyruvate from D-glyceraldehyde 3-phosphate: step 5/5.</text>
</comment>
<reference evidence="15" key="1">
    <citation type="submission" date="2021-02" db="EMBL/GenBank/DDBJ databases">
        <authorList>
            <person name="Dougan E. K."/>
            <person name="Rhodes N."/>
            <person name="Thang M."/>
            <person name="Chan C."/>
        </authorList>
    </citation>
    <scope>NUCLEOTIDE SEQUENCE</scope>
</reference>
<keyword evidence="8 13" id="KW-0418">Kinase</keyword>
<dbReference type="GO" id="GO:0005524">
    <property type="term" value="F:ATP binding"/>
    <property type="evidence" value="ECO:0007669"/>
    <property type="project" value="UniProtKB-KW"/>
</dbReference>
<keyword evidence="7" id="KW-0547">Nucleotide-binding</keyword>
<evidence type="ECO:0000256" key="7">
    <source>
        <dbReference type="ARBA" id="ARBA00022741"/>
    </source>
</evidence>
<gene>
    <name evidence="15" type="primary">pyk1</name>
    <name evidence="15" type="ORF">SNEC2469_LOCUS31499</name>
</gene>
<evidence type="ECO:0000256" key="3">
    <source>
        <dbReference type="ARBA" id="ARBA00008663"/>
    </source>
</evidence>
<dbReference type="GO" id="GO:0030955">
    <property type="term" value="F:potassium ion binding"/>
    <property type="evidence" value="ECO:0007669"/>
    <property type="project" value="InterPro"/>
</dbReference>
<dbReference type="SUPFAM" id="SSF52047">
    <property type="entry name" value="RNI-like"/>
    <property type="match status" value="1"/>
</dbReference>
<evidence type="ECO:0000256" key="5">
    <source>
        <dbReference type="ARBA" id="ARBA00022679"/>
    </source>
</evidence>
<keyword evidence="11 13" id="KW-0324">Glycolysis</keyword>
<dbReference type="GO" id="GO:0004743">
    <property type="term" value="F:pyruvate kinase activity"/>
    <property type="evidence" value="ECO:0007669"/>
    <property type="project" value="UniProtKB-EC"/>
</dbReference>
<evidence type="ECO:0000259" key="14">
    <source>
        <dbReference type="Pfam" id="PF00224"/>
    </source>
</evidence>
<dbReference type="Gene3D" id="3.80.10.10">
    <property type="entry name" value="Ribonuclease Inhibitor"/>
    <property type="match status" value="2"/>
</dbReference>
<dbReference type="GO" id="GO:0016301">
    <property type="term" value="F:kinase activity"/>
    <property type="evidence" value="ECO:0007669"/>
    <property type="project" value="UniProtKB-KW"/>
</dbReference>
<feature type="domain" description="Pyruvate kinase barrel" evidence="14">
    <location>
        <begin position="576"/>
        <end position="748"/>
    </location>
</feature>
<comment type="caution">
    <text evidence="15">The sequence shown here is derived from an EMBL/GenBank/DDBJ whole genome shotgun (WGS) entry which is preliminary data.</text>
</comment>
<keyword evidence="10 13" id="KW-0460">Magnesium</keyword>
<comment type="cofactor">
    <cofactor evidence="1">
        <name>K(+)</name>
        <dbReference type="ChEBI" id="CHEBI:29103"/>
    </cofactor>
</comment>
<dbReference type="NCBIfam" id="TIGR01064">
    <property type="entry name" value="pyruv_kin"/>
    <property type="match status" value="2"/>
</dbReference>
<dbReference type="Pfam" id="PF00224">
    <property type="entry name" value="PK"/>
    <property type="match status" value="5"/>
</dbReference>
<comment type="catalytic activity">
    <reaction evidence="13">
        <text>pyruvate + ATP = phosphoenolpyruvate + ADP + H(+)</text>
        <dbReference type="Rhea" id="RHEA:18157"/>
        <dbReference type="ChEBI" id="CHEBI:15361"/>
        <dbReference type="ChEBI" id="CHEBI:15378"/>
        <dbReference type="ChEBI" id="CHEBI:30616"/>
        <dbReference type="ChEBI" id="CHEBI:58702"/>
        <dbReference type="ChEBI" id="CHEBI:456216"/>
        <dbReference type="EC" id="2.7.1.40"/>
    </reaction>
</comment>
<dbReference type="InterPro" id="IPR001697">
    <property type="entry name" value="Pyr_Knase"/>
</dbReference>
<keyword evidence="5 13" id="KW-0808">Transferase</keyword>
<dbReference type="OrthoDB" id="416299at2759"/>
<dbReference type="EMBL" id="CAJNJA010076519">
    <property type="protein sequence ID" value="CAE7917864.1"/>
    <property type="molecule type" value="Genomic_DNA"/>
</dbReference>
<dbReference type="InterPro" id="IPR015793">
    <property type="entry name" value="Pyrv_Knase_brl"/>
</dbReference>
<dbReference type="UniPathway" id="UPA00109">
    <property type="reaction ID" value="UER00188"/>
</dbReference>
<proteinExistence type="inferred from homology"/>
<dbReference type="EC" id="2.7.1.40" evidence="4 13"/>
<feature type="domain" description="Pyruvate kinase barrel" evidence="14">
    <location>
        <begin position="359"/>
        <end position="540"/>
    </location>
</feature>
<protein>
    <recommendedName>
        <fullName evidence="4 13">Pyruvate kinase</fullName>
        <ecNumber evidence="4 13">2.7.1.40</ecNumber>
    </recommendedName>
</protein>
<dbReference type="PANTHER" id="PTHR11817">
    <property type="entry name" value="PYRUVATE KINASE"/>
    <property type="match status" value="1"/>
</dbReference>
<dbReference type="SUPFAM" id="SSF50800">
    <property type="entry name" value="PK beta-barrel domain-like"/>
    <property type="match status" value="4"/>
</dbReference>
<evidence type="ECO:0000256" key="8">
    <source>
        <dbReference type="ARBA" id="ARBA00022777"/>
    </source>
</evidence>
<dbReference type="InterPro" id="IPR015813">
    <property type="entry name" value="Pyrv/PenolPyrv_kinase-like_dom"/>
</dbReference>